<organism evidence="4 5">
    <name type="scientific">Chitinophaga flava</name>
    <dbReference type="NCBI Taxonomy" id="2259036"/>
    <lineage>
        <taxon>Bacteria</taxon>
        <taxon>Pseudomonadati</taxon>
        <taxon>Bacteroidota</taxon>
        <taxon>Chitinophagia</taxon>
        <taxon>Chitinophagales</taxon>
        <taxon>Chitinophagaceae</taxon>
        <taxon>Chitinophaga</taxon>
    </lineage>
</organism>
<keyword evidence="5" id="KW-1185">Reference proteome</keyword>
<reference evidence="4 5" key="1">
    <citation type="submission" date="2018-05" db="EMBL/GenBank/DDBJ databases">
        <title>Chitinophaga sp. K3CV102501T nov., isolated from isolated from a monsoon evergreen broad-leaved forest soil.</title>
        <authorList>
            <person name="Lv Y."/>
        </authorList>
    </citation>
    <scope>NUCLEOTIDE SEQUENCE [LARGE SCALE GENOMIC DNA]</scope>
    <source>
        <strain evidence="4 5">GDMCC 1.1325</strain>
    </source>
</reference>
<dbReference type="PANTHER" id="PTHR30273">
    <property type="entry name" value="PERIPLASMIC SIGNAL SENSOR AND SIGMA FACTOR ACTIVATOR FECR-RELATED"/>
    <property type="match status" value="1"/>
</dbReference>
<dbReference type="Proteomes" id="UP000253410">
    <property type="component" value="Unassembled WGS sequence"/>
</dbReference>
<name>A0A365XVM0_9BACT</name>
<evidence type="ECO:0000259" key="3">
    <source>
        <dbReference type="Pfam" id="PF16344"/>
    </source>
</evidence>
<keyword evidence="1" id="KW-0472">Membrane</keyword>
<protein>
    <recommendedName>
        <fullName evidence="6">FecR protein domain-containing protein</fullName>
    </recommendedName>
</protein>
<sequence length="328" mass="36342">MSNVESLPYELLGRYFSGEATPEEAIAVDDWMRTHQDNQVVYDQVAALWDSAVLQQRYQLPDKETALRELKYKWNPPVVKRSFPALKIAAGLALLVGVAAILMLQLRRQPEKTTLAMISRQTATDIFRDTLPDNSLAVLNSHSAIRYAPGFTDSVRMVNLSGEAWFDVTSHPDKPFIVAVGDVRVQVLGTAFNVKQSEEKISVMVKSGLVRMSRGDSSILVKAGQEGIYNIAGKELGLTGGAFNGNQMGYATRIFNFENITLKEIVAQLEKAYGIKVILENKALENCTMSSSFENKPIEYVFEVISVTLNVTCRFEKDKVFVSGAGCN</sequence>
<dbReference type="EMBL" id="QFFJ01000002">
    <property type="protein sequence ID" value="RBL89635.1"/>
    <property type="molecule type" value="Genomic_DNA"/>
</dbReference>
<dbReference type="PIRSF" id="PIRSF018266">
    <property type="entry name" value="FecR"/>
    <property type="match status" value="1"/>
</dbReference>
<feature type="domain" description="FecR protein" evidence="2">
    <location>
        <begin position="130"/>
        <end position="211"/>
    </location>
</feature>
<evidence type="ECO:0000313" key="4">
    <source>
        <dbReference type="EMBL" id="RBL89635.1"/>
    </source>
</evidence>
<evidence type="ECO:0000256" key="1">
    <source>
        <dbReference type="SAM" id="Phobius"/>
    </source>
</evidence>
<dbReference type="Gene3D" id="2.60.120.1440">
    <property type="match status" value="1"/>
</dbReference>
<dbReference type="Pfam" id="PF16344">
    <property type="entry name" value="FecR_C"/>
    <property type="match status" value="1"/>
</dbReference>
<dbReference type="InterPro" id="IPR006860">
    <property type="entry name" value="FecR"/>
</dbReference>
<keyword evidence="1" id="KW-0812">Transmembrane</keyword>
<dbReference type="GO" id="GO:0016989">
    <property type="term" value="F:sigma factor antagonist activity"/>
    <property type="evidence" value="ECO:0007669"/>
    <property type="project" value="TreeGrafter"/>
</dbReference>
<evidence type="ECO:0008006" key="6">
    <source>
        <dbReference type="Google" id="ProtNLM"/>
    </source>
</evidence>
<dbReference type="Pfam" id="PF04773">
    <property type="entry name" value="FecR"/>
    <property type="match status" value="1"/>
</dbReference>
<dbReference type="AlphaFoldDB" id="A0A365XVM0"/>
<evidence type="ECO:0000313" key="5">
    <source>
        <dbReference type="Proteomes" id="UP000253410"/>
    </source>
</evidence>
<dbReference type="InterPro" id="IPR032508">
    <property type="entry name" value="FecR_C"/>
</dbReference>
<gene>
    <name evidence="4" type="ORF">DF182_24340</name>
</gene>
<keyword evidence="1" id="KW-1133">Transmembrane helix</keyword>
<proteinExistence type="predicted"/>
<dbReference type="OrthoDB" id="1452822at2"/>
<feature type="domain" description="Protein FecR C-terminal" evidence="3">
    <location>
        <begin position="255"/>
        <end position="322"/>
    </location>
</feature>
<dbReference type="RefSeq" id="WP_113618386.1">
    <property type="nucleotide sequence ID" value="NZ_QFFJ01000002.1"/>
</dbReference>
<dbReference type="Gene3D" id="3.55.50.30">
    <property type="match status" value="1"/>
</dbReference>
<dbReference type="PANTHER" id="PTHR30273:SF2">
    <property type="entry name" value="PROTEIN FECR"/>
    <property type="match status" value="1"/>
</dbReference>
<dbReference type="InterPro" id="IPR012373">
    <property type="entry name" value="Ferrdict_sens_TM"/>
</dbReference>
<evidence type="ECO:0000259" key="2">
    <source>
        <dbReference type="Pfam" id="PF04773"/>
    </source>
</evidence>
<comment type="caution">
    <text evidence="4">The sequence shown here is derived from an EMBL/GenBank/DDBJ whole genome shotgun (WGS) entry which is preliminary data.</text>
</comment>
<feature type="transmembrane region" description="Helical" evidence="1">
    <location>
        <begin position="85"/>
        <end position="104"/>
    </location>
</feature>
<accession>A0A365XVM0</accession>